<feature type="compositionally biased region" description="Pro residues" evidence="1">
    <location>
        <begin position="358"/>
        <end position="370"/>
    </location>
</feature>
<evidence type="ECO:0000313" key="3">
    <source>
        <dbReference type="Proteomes" id="UP000605992"/>
    </source>
</evidence>
<evidence type="ECO:0000256" key="1">
    <source>
        <dbReference type="SAM" id="MobiDB-lite"/>
    </source>
</evidence>
<evidence type="ECO:0000313" key="2">
    <source>
        <dbReference type="EMBL" id="GII54481.1"/>
    </source>
</evidence>
<dbReference type="AlphaFoldDB" id="A0A8J3V3T0"/>
<feature type="compositionally biased region" description="Basic and acidic residues" evidence="1">
    <location>
        <begin position="28"/>
        <end position="54"/>
    </location>
</feature>
<dbReference type="RefSeq" id="WP_203944714.1">
    <property type="nucleotide sequence ID" value="NZ_BOOR01000018.1"/>
</dbReference>
<accession>A0A8J3V3T0</accession>
<dbReference type="Proteomes" id="UP000605992">
    <property type="component" value="Unassembled WGS sequence"/>
</dbReference>
<feature type="compositionally biased region" description="Low complexity" evidence="1">
    <location>
        <begin position="233"/>
        <end position="256"/>
    </location>
</feature>
<proteinExistence type="predicted"/>
<reference evidence="2" key="1">
    <citation type="submission" date="2021-01" db="EMBL/GenBank/DDBJ databases">
        <title>Whole genome shotgun sequence of Planotetraspora thailandica NBRC 104271.</title>
        <authorList>
            <person name="Komaki H."/>
            <person name="Tamura T."/>
        </authorList>
    </citation>
    <scope>NUCLEOTIDE SEQUENCE</scope>
    <source>
        <strain evidence="2">NBRC 104271</strain>
    </source>
</reference>
<name>A0A8J3V3T0_9ACTN</name>
<comment type="caution">
    <text evidence="2">The sequence shown here is derived from an EMBL/GenBank/DDBJ whole genome shotgun (WGS) entry which is preliminary data.</text>
</comment>
<gene>
    <name evidence="2" type="ORF">Pth03_28700</name>
</gene>
<feature type="compositionally biased region" description="Low complexity" evidence="1">
    <location>
        <begin position="156"/>
        <end position="174"/>
    </location>
</feature>
<feature type="compositionally biased region" description="Polar residues" evidence="1">
    <location>
        <begin position="500"/>
        <end position="514"/>
    </location>
</feature>
<feature type="region of interest" description="Disordered" evidence="1">
    <location>
        <begin position="28"/>
        <end position="634"/>
    </location>
</feature>
<dbReference type="EMBL" id="BOOR01000018">
    <property type="protein sequence ID" value="GII54481.1"/>
    <property type="molecule type" value="Genomic_DNA"/>
</dbReference>
<feature type="compositionally biased region" description="Low complexity" evidence="1">
    <location>
        <begin position="450"/>
        <end position="459"/>
    </location>
</feature>
<feature type="compositionally biased region" description="Acidic residues" evidence="1">
    <location>
        <begin position="128"/>
        <end position="138"/>
    </location>
</feature>
<feature type="compositionally biased region" description="Low complexity" evidence="1">
    <location>
        <begin position="341"/>
        <end position="352"/>
    </location>
</feature>
<keyword evidence="3" id="KW-1185">Reference proteome</keyword>
<sequence>MTAVIMGLVAVVLLVLMVVALGMRSMNRRESALSSERLKAMAENKGPKPRRPAEETFFESFPKGFDAFEDPSERAPKQRPGAGRPSSRPGSRQASRPAQRGGAGNDPDAGAKGGKQAAQARGRRGVDEWGESDDYDDDYWSRVRSDDGGFTGGPGARPAAPRPAGRPSDAAADDFPLAEPAGPSPRSVNPDAATVQAPLPQRSMGARQSDAAKPPRATPASAAAEQKTVAFSAPTPEALSAAGAAASADPLDNAPATGMFEVPPISDSFTPPARPSGQGSGRSGRAGRAGRSARRSAAASADNGAGRTSGSFETPRRGGRANTPYEAPAASADSYSGGFDAAPSPAPGSYAGDLFEAPPAPVAEPLPPVAQAPVTGSFETWAAYEAAQGPQAHDSGQAAQTPPAPQSDSYDRGRSYGLPDGTAGLVNTANTGPSYTVPPPLGKVVPIPTSPSEPSWSAPAEPPAPAAWSGTHDVLDDPEPPRTVTNWSNTDGYRPPPPQQSSYEGYPSYTTDTGSSYTPDPAYPSTPAPSSSSYEVSTGWATIDDAGSAIGVPTGPSRPVSPYESAGYDIPSGQSSYGHDQPQAQQDAGPQQNAGGSWPSYNELYGSTPSESTGARRGSHRQPDAETDYPDYYR</sequence>
<feature type="compositionally biased region" description="Polar residues" evidence="1">
    <location>
        <begin position="425"/>
        <end position="434"/>
    </location>
</feature>
<feature type="compositionally biased region" description="Low complexity" evidence="1">
    <location>
        <begin position="295"/>
        <end position="306"/>
    </location>
</feature>
<protein>
    <submittedName>
        <fullName evidence="2">Uncharacterized protein</fullName>
    </submittedName>
</protein>
<organism evidence="2 3">
    <name type="scientific">Planotetraspora thailandica</name>
    <dbReference type="NCBI Taxonomy" id="487172"/>
    <lineage>
        <taxon>Bacteria</taxon>
        <taxon>Bacillati</taxon>
        <taxon>Actinomycetota</taxon>
        <taxon>Actinomycetes</taxon>
        <taxon>Streptosporangiales</taxon>
        <taxon>Streptosporangiaceae</taxon>
        <taxon>Planotetraspora</taxon>
    </lineage>
</organism>
<feature type="compositionally biased region" description="Low complexity" evidence="1">
    <location>
        <begin position="580"/>
        <end position="596"/>
    </location>
</feature>
<feature type="compositionally biased region" description="Acidic residues" evidence="1">
    <location>
        <begin position="625"/>
        <end position="634"/>
    </location>
</feature>